<evidence type="ECO:0000256" key="2">
    <source>
        <dbReference type="SAM" id="MobiDB-lite"/>
    </source>
</evidence>
<sequence length="716" mass="77852">MSAFAVHLDRLLVQLRDLPSSSPPHLTHLTIRLERAYADLRAVGTPAPAELFVRLRGRLQELGEGLKEAQTAGREAGGPVSWGQFEADTRQVELEVAELLERSAGAAATGGRHSRTPSADLPRRIPTPSQPSPPTPTHPVTSANASVGASPATNTPELPSAHPPLPLSSPSDLLTACSTYHICTEGSGLLPGQQSLGSVSRKILASPSYNSERRDPLRSRVAEHLKRAYFEPFEAALSSTASTVAEKLKAWDELWQDVKDAVLPLADSYLSIKEGEESAKRFKAEAQAPLNLVNQTGFDAVAALARLETVVDVLKRNSGAARSETISAIFDDIVFAKSSSEPSRSLVDLVRRVLDFVEDLEDELRAAHARMLRDKSFLSDADLEKMVLDSLRLTAHTEERQIILLVFGGPAGVVDKTRAWLLQEMGSELPSGQPPVLSKDLVAKSLVEMFFKDQTVDFTDEQNRPPPIFYIASFALIYLQNQFQVLVVVACLATLVGTAPPPSRTSSTPPANLTAFIERIWTILQAEIGPSASPIDPMTGMPSAQDDDTLPSAIRIANFADEVISHRRTMLVASGATLSSEEEARLRASVERVLRYEDPVYKLLKSRLKASVEAALVDFVTQVPSSEASAPGPSSAPTDLRTAYSKTPASLYAAIRAIMPGSPPGPPPRTRTLHLQPAKGFEKPAFLREKVEEIVRTRLVTNVWEWMEESWSDVMG</sequence>
<organism evidence="3">
    <name type="scientific">Rhodotorula toruloides</name>
    <name type="common">Yeast</name>
    <name type="synonym">Rhodosporidium toruloides</name>
    <dbReference type="NCBI Taxonomy" id="5286"/>
    <lineage>
        <taxon>Eukaryota</taxon>
        <taxon>Fungi</taxon>
        <taxon>Dikarya</taxon>
        <taxon>Basidiomycota</taxon>
        <taxon>Pucciniomycotina</taxon>
        <taxon>Microbotryomycetes</taxon>
        <taxon>Sporidiobolales</taxon>
        <taxon>Sporidiobolaceae</taxon>
        <taxon>Rhodotorula</taxon>
    </lineage>
</organism>
<proteinExistence type="inferred from homology"/>
<dbReference type="AlphaFoldDB" id="A0A061AF29"/>
<comment type="similarity">
    <text evidence="1">Belongs to the TCP11 family.</text>
</comment>
<dbReference type="InterPro" id="IPR008862">
    <property type="entry name" value="Tcp11"/>
</dbReference>
<name>A0A061AF29_RHOTO</name>
<evidence type="ECO:0000256" key="1">
    <source>
        <dbReference type="ARBA" id="ARBA00010954"/>
    </source>
</evidence>
<feature type="region of interest" description="Disordered" evidence="2">
    <location>
        <begin position="103"/>
        <end position="167"/>
    </location>
</feature>
<feature type="compositionally biased region" description="Pro residues" evidence="2">
    <location>
        <begin position="128"/>
        <end position="137"/>
    </location>
</feature>
<dbReference type="OrthoDB" id="276323at2759"/>
<evidence type="ECO:0000313" key="3">
    <source>
        <dbReference type="EMBL" id="CDR36186.1"/>
    </source>
</evidence>
<dbReference type="Pfam" id="PF05794">
    <property type="entry name" value="Tcp11"/>
    <property type="match status" value="1"/>
</dbReference>
<feature type="compositionally biased region" description="Polar residues" evidence="2">
    <location>
        <begin position="143"/>
        <end position="155"/>
    </location>
</feature>
<accession>A0A061AF29</accession>
<dbReference type="EMBL" id="LK052936">
    <property type="protein sequence ID" value="CDR36186.1"/>
    <property type="molecule type" value="Genomic_DNA"/>
</dbReference>
<reference evidence="3" key="1">
    <citation type="journal article" date="2014" name="Genome Announc.">
        <title>Draft genome sequence of Rhodosporidium toruloides CECT1137, an oleaginous yeast of biotechnological interest.</title>
        <authorList>
            <person name="Morin N."/>
            <person name="Calcas X."/>
            <person name="Devillers H."/>
            <person name="Durrens P."/>
            <person name="Sherman D.J."/>
            <person name="Nicaud J.-M."/>
            <person name="Neuveglise C."/>
        </authorList>
    </citation>
    <scope>NUCLEOTIDE SEQUENCE</scope>
    <source>
        <strain evidence="3">CECT1137</strain>
    </source>
</reference>
<protein>
    <submittedName>
        <fullName evidence="3">RHTO0S01e16138g1_1</fullName>
    </submittedName>
</protein>
<gene>
    <name evidence="3" type="ORF">RHTO0S_01e16138g</name>
</gene>